<evidence type="ECO:0000313" key="25">
    <source>
        <dbReference type="Proteomes" id="UP000288805"/>
    </source>
</evidence>
<evidence type="ECO:0000256" key="4">
    <source>
        <dbReference type="ARBA" id="ARBA00022603"/>
    </source>
</evidence>
<dbReference type="SMART" id="SM01011">
    <property type="entry name" value="AMP_N"/>
    <property type="match status" value="1"/>
</dbReference>
<dbReference type="InterPro" id="IPR055135">
    <property type="entry name" value="PRMT_dom"/>
</dbReference>
<dbReference type="Gene3D" id="3.90.230.10">
    <property type="entry name" value="Creatinase/methionine aminopeptidase superfamily"/>
    <property type="match status" value="1"/>
</dbReference>
<keyword evidence="7 21" id="KW-0949">S-adenosyl-L-methionine</keyword>
<dbReference type="GO" id="GO:0005634">
    <property type="term" value="C:nucleus"/>
    <property type="evidence" value="ECO:0007669"/>
    <property type="project" value="UniProtKB-SubCell"/>
</dbReference>
<comment type="caution">
    <text evidence="24">The sequence shown here is derived from an EMBL/GenBank/DDBJ whole genome shotgun (WGS) entry which is preliminary data.</text>
</comment>
<evidence type="ECO:0000256" key="5">
    <source>
        <dbReference type="ARBA" id="ARBA00022670"/>
    </source>
</evidence>
<evidence type="ECO:0000259" key="23">
    <source>
        <dbReference type="SMART" id="SM01011"/>
    </source>
</evidence>
<dbReference type="Pfam" id="PF22528">
    <property type="entry name" value="PRMT_C"/>
    <property type="match status" value="1"/>
</dbReference>
<dbReference type="EC" id="3.4.13.9" evidence="15"/>
<dbReference type="PROSITE" id="PS51678">
    <property type="entry name" value="SAM_MT_PRMT"/>
    <property type="match status" value="1"/>
</dbReference>
<keyword evidence="6 21" id="KW-0808">Transferase</keyword>
<evidence type="ECO:0000256" key="1">
    <source>
        <dbReference type="ARBA" id="ARBA00001936"/>
    </source>
</evidence>
<dbReference type="GO" id="GO:0070006">
    <property type="term" value="F:metalloaminopeptidase activity"/>
    <property type="evidence" value="ECO:0007669"/>
    <property type="project" value="InterPro"/>
</dbReference>
<comment type="subcellular location">
    <subcellularLocation>
        <location evidence="2">Nucleus</location>
    </subcellularLocation>
</comment>
<comment type="catalytic activity">
    <reaction evidence="20">
        <text>Xaa-L-Pro dipeptide + H2O = an L-alpha-amino acid + L-proline</text>
        <dbReference type="Rhea" id="RHEA:76407"/>
        <dbReference type="ChEBI" id="CHEBI:15377"/>
        <dbReference type="ChEBI" id="CHEBI:59869"/>
        <dbReference type="ChEBI" id="CHEBI:60039"/>
        <dbReference type="ChEBI" id="CHEBI:195196"/>
        <dbReference type="EC" id="3.4.13.9"/>
    </reaction>
</comment>
<evidence type="ECO:0000313" key="24">
    <source>
        <dbReference type="EMBL" id="RVX05431.1"/>
    </source>
</evidence>
<dbReference type="SUPFAM" id="SSF53335">
    <property type="entry name" value="S-adenosyl-L-methionine-dependent methyltransferases"/>
    <property type="match status" value="1"/>
</dbReference>
<evidence type="ECO:0000256" key="10">
    <source>
        <dbReference type="ARBA" id="ARBA00022997"/>
    </source>
</evidence>
<evidence type="ECO:0000256" key="18">
    <source>
        <dbReference type="ARBA" id="ARBA00044284"/>
    </source>
</evidence>
<dbReference type="GO" id="GO:0016274">
    <property type="term" value="F:protein-arginine N-methyltransferase activity"/>
    <property type="evidence" value="ECO:0007669"/>
    <property type="project" value="InterPro"/>
</dbReference>
<keyword evidence="11" id="KW-0482">Metalloprotease</keyword>
<evidence type="ECO:0000256" key="16">
    <source>
        <dbReference type="ARBA" id="ARBA00044141"/>
    </source>
</evidence>
<comment type="subunit">
    <text evidence="3">Homodimer.</text>
</comment>
<dbReference type="InterPro" id="IPR000994">
    <property type="entry name" value="Pept_M24"/>
</dbReference>
<dbReference type="GO" id="GO:0032259">
    <property type="term" value="P:methylation"/>
    <property type="evidence" value="ECO:0007669"/>
    <property type="project" value="UniProtKB-KW"/>
</dbReference>
<evidence type="ECO:0000256" key="17">
    <source>
        <dbReference type="ARBA" id="ARBA00044252"/>
    </source>
</evidence>
<keyword evidence="5" id="KW-0645">Protease</keyword>
<comment type="cofactor">
    <cofactor evidence="1">
        <name>Mn(2+)</name>
        <dbReference type="ChEBI" id="CHEBI:29035"/>
    </cofactor>
</comment>
<dbReference type="PANTHER" id="PTHR48480:SF2">
    <property type="entry name" value="PEPTIDASE D"/>
    <property type="match status" value="1"/>
</dbReference>
<keyword evidence="13" id="KW-0539">Nucleus</keyword>
<evidence type="ECO:0000256" key="22">
    <source>
        <dbReference type="SAM" id="MobiDB-lite"/>
    </source>
</evidence>
<dbReference type="Gene3D" id="3.40.50.150">
    <property type="entry name" value="Vaccinia Virus protein VP39"/>
    <property type="match status" value="1"/>
</dbReference>
<dbReference type="Pfam" id="PF05195">
    <property type="entry name" value="AMP_N"/>
    <property type="match status" value="1"/>
</dbReference>
<dbReference type="Pfam" id="PF06325">
    <property type="entry name" value="PrmA"/>
    <property type="match status" value="1"/>
</dbReference>
<dbReference type="GO" id="GO:0030145">
    <property type="term" value="F:manganese ion binding"/>
    <property type="evidence" value="ECO:0007669"/>
    <property type="project" value="InterPro"/>
</dbReference>
<sequence length="1004" mass="112968">MASSSLTPPEVPMELHAINRSKLVKSLLQYLTESTRPLHGFVLLQGGEEQTRHDTDHAELFRQESYFAYLFGVREPGFYGAIDIATGKSILFAPRLPAEYAVWLGEIKPLSYFKERYMVSKVCYADEIVVVLHDEYKEQGKPLLFLLHGLNTDSNNFSKPAEFELFHPGIGDFMAMLAVLDPGFSGEWSTKYLIVPSHLQCQFLQLLFTLVTCMHAQKHPSQVFIWQIKPPSSLDRNDLELALIQHANDISSEAHVEVMRKTTVGMKEYQLESMFLHHTYMYGGCRHCSYTCICATGGNSAVLHYGHAAAPNDRTFEDGDMALLDMGAEYHFYGSDITCSFPVNGKFTSDQRLIYNAVLQAHNTVISAMKPGVNWIDMHKIRKPLIDLKHGYIGKNNSNIKGNKRRCKEEGLAEKIILDSLKKGCIVVGDVDDMMVKRLGAVFMPHGLGHFLGIDTHDTGGYLEGLERPKEPGLKSLRTVRDLQEGMVITVEPGCYFIDALLAPAMENSATSKFFNHEIIGRFKSFGGVRIESDVHVTSNGCKNMTNVPRETWEIEAVMAGSPWPLDKSSIHSENGKHTNHPQNPKSHLRKTLIPPPTHGSTRVPQPPPHHHQGTHTRFEDEQIEEATESSNLEDPMCDADESTIGQDKAIDDTMCEPGESDKDIARSFELDDSIIGSDKTSADYYFDSYSHFGIHEEMLKDVVRTKTYQNVIYKNKFLFKNKVVLDVGAGTGILSLFCAKAGAKHVYAVECSHMADMAKEIVEVNGFSDVITVMKGKVEEIVLPVAQVDIIISEWMGYFLLFENMLNTVLYARDKWLVNDGIVLPDKASLYLTAIEDAEYKEDKIEFWNSVYGFDMSCIKKQAMMEPLVDTVDQNQIVTNCQLLKTMDISKMAPGDASFTAPFKLVASRDDYIHALVAYFDVSFTKCHKLTGFSTGPRSRATHWKQTVLYLEDVLTICEGETVVGSMTVAQNKKNPRDVDIMIKYSFNGQRCQVSRTQYYKMR</sequence>
<evidence type="ECO:0000256" key="7">
    <source>
        <dbReference type="ARBA" id="ARBA00022691"/>
    </source>
</evidence>
<dbReference type="InterPro" id="IPR052433">
    <property type="entry name" value="X-Pro_dipept-like"/>
</dbReference>
<dbReference type="InterPro" id="IPR025799">
    <property type="entry name" value="Arg_MeTrfase"/>
</dbReference>
<gene>
    <name evidence="24" type="primary">PRMT11</name>
    <name evidence="24" type="ORF">CK203_013713</name>
</gene>
<evidence type="ECO:0000256" key="2">
    <source>
        <dbReference type="ARBA" id="ARBA00004123"/>
    </source>
</evidence>
<evidence type="ECO:0000256" key="19">
    <source>
        <dbReference type="ARBA" id="ARBA00044351"/>
    </source>
</evidence>
<organism evidence="24 25">
    <name type="scientific">Vitis vinifera</name>
    <name type="common">Grape</name>
    <dbReference type="NCBI Taxonomy" id="29760"/>
    <lineage>
        <taxon>Eukaryota</taxon>
        <taxon>Viridiplantae</taxon>
        <taxon>Streptophyta</taxon>
        <taxon>Embryophyta</taxon>
        <taxon>Tracheophyta</taxon>
        <taxon>Spermatophyta</taxon>
        <taxon>Magnoliopsida</taxon>
        <taxon>eudicotyledons</taxon>
        <taxon>Gunneridae</taxon>
        <taxon>Pentapetalae</taxon>
        <taxon>rosids</taxon>
        <taxon>Vitales</taxon>
        <taxon>Vitaceae</taxon>
        <taxon>Viteae</taxon>
        <taxon>Vitis</taxon>
    </lineage>
</organism>
<dbReference type="PANTHER" id="PTHR48480">
    <property type="match status" value="1"/>
</dbReference>
<keyword evidence="9" id="KW-0378">Hydrolase</keyword>
<evidence type="ECO:0000256" key="12">
    <source>
        <dbReference type="ARBA" id="ARBA00023211"/>
    </source>
</evidence>
<dbReference type="GO" id="GO:0102009">
    <property type="term" value="F:proline dipeptidase activity"/>
    <property type="evidence" value="ECO:0007669"/>
    <property type="project" value="UniProtKB-EC"/>
</dbReference>
<evidence type="ECO:0000256" key="3">
    <source>
        <dbReference type="ARBA" id="ARBA00011738"/>
    </source>
</evidence>
<evidence type="ECO:0000256" key="20">
    <source>
        <dbReference type="ARBA" id="ARBA00048994"/>
    </source>
</evidence>
<reference evidence="24 25" key="1">
    <citation type="journal article" date="2018" name="PLoS Genet.">
        <title>Population sequencing reveals clonal diversity and ancestral inbreeding in the grapevine cultivar Chardonnay.</title>
        <authorList>
            <person name="Roach M.J."/>
            <person name="Johnson D.L."/>
            <person name="Bohlmann J."/>
            <person name="van Vuuren H.J."/>
            <person name="Jones S.J."/>
            <person name="Pretorius I.S."/>
            <person name="Schmidt S.A."/>
            <person name="Borneman A.R."/>
        </authorList>
    </citation>
    <scope>NUCLEOTIDE SEQUENCE [LARGE SCALE GENOMIC DNA]</scope>
    <source>
        <strain evidence="25">cv. Chardonnay</strain>
        <tissue evidence="24">Leaf</tissue>
    </source>
</reference>
<evidence type="ECO:0000256" key="8">
    <source>
        <dbReference type="ARBA" id="ARBA00022723"/>
    </source>
</evidence>
<dbReference type="Proteomes" id="UP000288805">
    <property type="component" value="Unassembled WGS sequence"/>
</dbReference>
<keyword evidence="4 21" id="KW-0489">Methyltransferase</keyword>
<dbReference type="InterPro" id="IPR036005">
    <property type="entry name" value="Creatinase/aminopeptidase-like"/>
</dbReference>
<dbReference type="InterPro" id="IPR029063">
    <property type="entry name" value="SAM-dependent_MTases_sf"/>
</dbReference>
<evidence type="ECO:0000256" key="11">
    <source>
        <dbReference type="ARBA" id="ARBA00023049"/>
    </source>
</evidence>
<dbReference type="AlphaFoldDB" id="A0A438J906"/>
<dbReference type="CDD" id="cd01087">
    <property type="entry name" value="Prolidase"/>
    <property type="match status" value="1"/>
</dbReference>
<evidence type="ECO:0000256" key="15">
    <source>
        <dbReference type="ARBA" id="ARBA00044051"/>
    </source>
</evidence>
<dbReference type="Gene3D" id="2.70.160.11">
    <property type="entry name" value="Hnrnp arginine n-methyltransferase1"/>
    <property type="match status" value="1"/>
</dbReference>
<comment type="similarity">
    <text evidence="14">Belongs to the peptidase M24B family. Eukaryotic-type prolidase subfamily.</text>
</comment>
<dbReference type="Pfam" id="PF00557">
    <property type="entry name" value="Peptidase_M24"/>
    <property type="match status" value="1"/>
</dbReference>
<feature type="domain" description="Aminopeptidase P N-terminal" evidence="23">
    <location>
        <begin position="11"/>
        <end position="155"/>
    </location>
</feature>
<dbReference type="FunFam" id="3.40.50.150:FF:000116">
    <property type="entry name" value="probable protein arginine N-methyltransferase 1"/>
    <property type="match status" value="1"/>
</dbReference>
<dbReference type="InterPro" id="IPR029149">
    <property type="entry name" value="Creatin/AminoP/Spt16_N"/>
</dbReference>
<proteinExistence type="inferred from homology"/>
<evidence type="ECO:0000256" key="14">
    <source>
        <dbReference type="ARBA" id="ARBA00043990"/>
    </source>
</evidence>
<dbReference type="FunFam" id="2.70.160.11:FF:000001">
    <property type="entry name" value="Blast:Protein arginine N-methyltransferase 1"/>
    <property type="match status" value="1"/>
</dbReference>
<dbReference type="SUPFAM" id="SSF55920">
    <property type="entry name" value="Creatinase/aminopeptidase"/>
    <property type="match status" value="1"/>
</dbReference>
<name>A0A438J906_VITVI</name>
<dbReference type="EMBL" id="QGNW01000056">
    <property type="protein sequence ID" value="RVX05431.1"/>
    <property type="molecule type" value="Genomic_DNA"/>
</dbReference>
<dbReference type="GO" id="GO:0006508">
    <property type="term" value="P:proteolysis"/>
    <property type="evidence" value="ECO:0007669"/>
    <property type="project" value="UniProtKB-KW"/>
</dbReference>
<keyword evidence="8" id="KW-0479">Metal-binding</keyword>
<dbReference type="SUPFAM" id="SSF53092">
    <property type="entry name" value="Creatinase/prolidase N-terminal domain"/>
    <property type="match status" value="1"/>
</dbReference>
<accession>A0A438J906</accession>
<evidence type="ECO:0000256" key="21">
    <source>
        <dbReference type="PROSITE-ProRule" id="PRU01015"/>
    </source>
</evidence>
<keyword evidence="10" id="KW-0224">Dipeptidase</keyword>
<dbReference type="Gene3D" id="3.40.350.10">
    <property type="entry name" value="Creatinase/prolidase N-terminal domain"/>
    <property type="match status" value="1"/>
</dbReference>
<evidence type="ECO:0000256" key="6">
    <source>
        <dbReference type="ARBA" id="ARBA00022679"/>
    </source>
</evidence>
<evidence type="ECO:0000256" key="9">
    <source>
        <dbReference type="ARBA" id="ARBA00022801"/>
    </source>
</evidence>
<feature type="region of interest" description="Disordered" evidence="22">
    <location>
        <begin position="564"/>
        <end position="641"/>
    </location>
</feature>
<protein>
    <recommendedName>
        <fullName evidence="16">Xaa-Pro dipeptidase</fullName>
        <ecNumber evidence="15">3.4.13.9</ecNumber>
    </recommendedName>
    <alternativeName>
        <fullName evidence="19">Imidodipeptidase</fullName>
    </alternativeName>
    <alternativeName>
        <fullName evidence="17">Peptidase D</fullName>
    </alternativeName>
    <alternativeName>
        <fullName evidence="18">Proline dipeptidase</fullName>
    </alternativeName>
</protein>
<dbReference type="CDD" id="cd02440">
    <property type="entry name" value="AdoMet_MTases"/>
    <property type="match status" value="1"/>
</dbReference>
<dbReference type="InterPro" id="IPR007865">
    <property type="entry name" value="Aminopep_P_N"/>
</dbReference>
<evidence type="ECO:0000256" key="13">
    <source>
        <dbReference type="ARBA" id="ARBA00023242"/>
    </source>
</evidence>
<keyword evidence="12" id="KW-0464">Manganese</keyword>